<evidence type="ECO:0000256" key="4">
    <source>
        <dbReference type="ARBA" id="ARBA00011567"/>
    </source>
</evidence>
<dbReference type="AlphaFoldDB" id="A0A0B7NQ15"/>
<dbReference type="Proteomes" id="UP000054107">
    <property type="component" value="Unassembled WGS sequence"/>
</dbReference>
<dbReference type="GO" id="GO:0051287">
    <property type="term" value="F:NAD binding"/>
    <property type="evidence" value="ECO:0007669"/>
    <property type="project" value="InterPro"/>
</dbReference>
<dbReference type="GO" id="GO:0005739">
    <property type="term" value="C:mitochondrion"/>
    <property type="evidence" value="ECO:0007669"/>
    <property type="project" value="UniProtKB-SubCell"/>
</dbReference>
<comment type="similarity">
    <text evidence="3">Belongs to the isocitrate and isopropylmalate dehydrogenases family.</text>
</comment>
<dbReference type="NCBIfam" id="TIGR00175">
    <property type="entry name" value="mito_nad_idh"/>
    <property type="match status" value="1"/>
</dbReference>
<evidence type="ECO:0000256" key="3">
    <source>
        <dbReference type="ARBA" id="ARBA00007769"/>
    </source>
</evidence>
<name>A0A0B7NQ15_9FUNG</name>
<dbReference type="PROSITE" id="PS00470">
    <property type="entry name" value="IDH_IMDH"/>
    <property type="match status" value="1"/>
</dbReference>
<organism evidence="13 14">
    <name type="scientific">Parasitella parasitica</name>
    <dbReference type="NCBI Taxonomy" id="35722"/>
    <lineage>
        <taxon>Eukaryota</taxon>
        <taxon>Fungi</taxon>
        <taxon>Fungi incertae sedis</taxon>
        <taxon>Mucoromycota</taxon>
        <taxon>Mucoromycotina</taxon>
        <taxon>Mucoromycetes</taxon>
        <taxon>Mucorales</taxon>
        <taxon>Mucorineae</taxon>
        <taxon>Mucoraceae</taxon>
        <taxon>Parasitella</taxon>
    </lineage>
</organism>
<evidence type="ECO:0000256" key="10">
    <source>
        <dbReference type="ARBA" id="ARBA00030683"/>
    </source>
</evidence>
<dbReference type="InterPro" id="IPR019818">
    <property type="entry name" value="IsoCit/isopropylmalate_DH_CS"/>
</dbReference>
<dbReference type="STRING" id="35722.A0A0B7NQ15"/>
<keyword evidence="14" id="KW-1185">Reference proteome</keyword>
<dbReference type="GO" id="GO:0000287">
    <property type="term" value="F:magnesium ion binding"/>
    <property type="evidence" value="ECO:0007669"/>
    <property type="project" value="InterPro"/>
</dbReference>
<dbReference type="SUPFAM" id="SSF53659">
    <property type="entry name" value="Isocitrate/Isopropylmalate dehydrogenase-like"/>
    <property type="match status" value="1"/>
</dbReference>
<evidence type="ECO:0000313" key="13">
    <source>
        <dbReference type="EMBL" id="CEP19482.1"/>
    </source>
</evidence>
<evidence type="ECO:0000259" key="12">
    <source>
        <dbReference type="SMART" id="SM01329"/>
    </source>
</evidence>
<evidence type="ECO:0000256" key="6">
    <source>
        <dbReference type="ARBA" id="ARBA00022532"/>
    </source>
</evidence>
<dbReference type="OrthoDB" id="10261637at2759"/>
<evidence type="ECO:0000256" key="9">
    <source>
        <dbReference type="ARBA" id="ARBA00030631"/>
    </source>
</evidence>
<keyword evidence="8" id="KW-0496">Mitochondrion</keyword>
<dbReference type="EMBL" id="LN734024">
    <property type="protein sequence ID" value="CEP19482.1"/>
    <property type="molecule type" value="Genomic_DNA"/>
</dbReference>
<comment type="subunit">
    <text evidence="4">Octamer of two non-identical subunits IDH1 and IDH2.</text>
</comment>
<evidence type="ECO:0000256" key="5">
    <source>
        <dbReference type="ARBA" id="ARBA00013012"/>
    </source>
</evidence>
<accession>A0A0B7NQ15</accession>
<dbReference type="Gene3D" id="3.40.718.10">
    <property type="entry name" value="Isopropylmalate Dehydrogenase"/>
    <property type="match status" value="1"/>
</dbReference>
<evidence type="ECO:0000313" key="14">
    <source>
        <dbReference type="Proteomes" id="UP000054107"/>
    </source>
</evidence>
<evidence type="ECO:0000256" key="7">
    <source>
        <dbReference type="ARBA" id="ARBA00022946"/>
    </source>
</evidence>
<dbReference type="PANTHER" id="PTHR11835:SF42">
    <property type="entry name" value="ISOCITRATE DEHYDROGENASE [NAD] SUBUNIT BETA, MITOCHONDRIAL"/>
    <property type="match status" value="1"/>
</dbReference>
<evidence type="ECO:0000256" key="8">
    <source>
        <dbReference type="ARBA" id="ARBA00023128"/>
    </source>
</evidence>
<comment type="catalytic activity">
    <reaction evidence="1">
        <text>D-threo-isocitrate + NAD(+) = 2-oxoglutarate + CO2 + NADH</text>
        <dbReference type="Rhea" id="RHEA:23632"/>
        <dbReference type="ChEBI" id="CHEBI:15562"/>
        <dbReference type="ChEBI" id="CHEBI:16526"/>
        <dbReference type="ChEBI" id="CHEBI:16810"/>
        <dbReference type="ChEBI" id="CHEBI:57540"/>
        <dbReference type="ChEBI" id="CHEBI:57945"/>
        <dbReference type="EC" id="1.1.1.41"/>
    </reaction>
</comment>
<dbReference type="EC" id="1.1.1.41" evidence="5"/>
<sequence>MMNEKLIRARWRARLRRSVNLIFIDTCDNIQSDAGQHRCGEGSAVEYSTKVGSPDVGHSNTYYDRRWNLTSLAVSNAIKVESFDSLYDIRDGDSRPEELKYYSLDLCGMQWLIQRGPSRWKTSVLDDGCGNAGLSKRLGRDFGGDIGAFKDFERLDKRRERTAGRGSTGRHKEWEKGCNCRSPTHTVTLVPGDGVGQELSESVKAVFKAAEVPVEWEQFDLSGHVSRNDDLMKETLASLRRNKVGLKGILYTPVSRLGHASFNVSMRKDLDIYASISLIKTIPGVKARFNDIDLAIIRENTEGEYSGLEHQSFPGVVESLKLVTRYKTERIARFAFDFALKNNRKKVTCVHKANIMKLGDGLFLNTVRDIYEKEYKKSGIVLNDMIVDNASMQLVSRPQQFDVLVLPNLYGNILSNVGAGLVGGPGIIPGSSYGREFAVFEPGCRHVGEDIGGSNVANPTAMLLSSVMMLRHLGLLDQANRISNAVYLTIQNKEFRTRDMGGQQSTTDFTKSLISSL</sequence>
<dbReference type="GO" id="GO:0006099">
    <property type="term" value="P:tricarboxylic acid cycle"/>
    <property type="evidence" value="ECO:0007669"/>
    <property type="project" value="UniProtKB-KW"/>
</dbReference>
<evidence type="ECO:0000256" key="2">
    <source>
        <dbReference type="ARBA" id="ARBA00004173"/>
    </source>
</evidence>
<proteinExistence type="inferred from homology"/>
<protein>
    <recommendedName>
        <fullName evidence="11">Isocitrate dehydrogenase [NAD] subunit 1, mitochondrial</fullName>
        <ecNumber evidence="5">1.1.1.41</ecNumber>
    </recommendedName>
    <alternativeName>
        <fullName evidence="10">Isocitric dehydrogenase</fullName>
    </alternativeName>
    <alternativeName>
        <fullName evidence="9">NAD(+)-specific ICDH</fullName>
    </alternativeName>
</protein>
<evidence type="ECO:0000256" key="11">
    <source>
        <dbReference type="ARBA" id="ARBA00071938"/>
    </source>
</evidence>
<comment type="subcellular location">
    <subcellularLocation>
        <location evidence="2">Mitochondrion</location>
    </subcellularLocation>
</comment>
<dbReference type="FunFam" id="3.40.718.10:FF:000001">
    <property type="entry name" value="Isocitrate dehydrogenase [NAD] subunit, mitochondrial"/>
    <property type="match status" value="1"/>
</dbReference>
<dbReference type="Pfam" id="PF00180">
    <property type="entry name" value="Iso_dh"/>
    <property type="match status" value="1"/>
</dbReference>
<gene>
    <name evidence="13" type="primary">PARPA_13797.1 scaffold 47024</name>
</gene>
<dbReference type="InterPro" id="IPR004434">
    <property type="entry name" value="Isocitrate_DH_NAD"/>
</dbReference>
<dbReference type="PANTHER" id="PTHR11835">
    <property type="entry name" value="DECARBOXYLATING DEHYDROGENASES-ISOCITRATE, ISOPROPYLMALATE, TARTRATE"/>
    <property type="match status" value="1"/>
</dbReference>
<dbReference type="GO" id="GO:0004449">
    <property type="term" value="F:isocitrate dehydrogenase (NAD+) activity"/>
    <property type="evidence" value="ECO:0007669"/>
    <property type="project" value="UniProtKB-EC"/>
</dbReference>
<dbReference type="SMART" id="SM01329">
    <property type="entry name" value="Iso_dh"/>
    <property type="match status" value="1"/>
</dbReference>
<reference evidence="13 14" key="1">
    <citation type="submission" date="2014-09" db="EMBL/GenBank/DDBJ databases">
        <authorList>
            <person name="Ellenberger Sabrina"/>
        </authorList>
    </citation>
    <scope>NUCLEOTIDE SEQUENCE [LARGE SCALE GENOMIC DNA]</scope>
    <source>
        <strain evidence="13 14">CBS 412.66</strain>
    </source>
</reference>
<evidence type="ECO:0000256" key="1">
    <source>
        <dbReference type="ARBA" id="ARBA00000837"/>
    </source>
</evidence>
<keyword evidence="6" id="KW-0816">Tricarboxylic acid cycle</keyword>
<feature type="domain" description="Isopropylmalate dehydrogenase-like" evidence="12">
    <location>
        <begin position="186"/>
        <end position="513"/>
    </location>
</feature>
<keyword evidence="7" id="KW-0809">Transit peptide</keyword>
<dbReference type="InterPro" id="IPR024084">
    <property type="entry name" value="IsoPropMal-DH-like_dom"/>
</dbReference>
<dbReference type="GO" id="GO:0006102">
    <property type="term" value="P:isocitrate metabolic process"/>
    <property type="evidence" value="ECO:0007669"/>
    <property type="project" value="TreeGrafter"/>
</dbReference>